<name>A0A9P8BXP7_9FUNG</name>
<dbReference type="OrthoDB" id="2420447at2759"/>
<dbReference type="InterPro" id="IPR045379">
    <property type="entry name" value="Crinkler_N"/>
</dbReference>
<gene>
    <name evidence="5" type="ORF">KI688_006444</name>
</gene>
<evidence type="ECO:0000256" key="1">
    <source>
        <dbReference type="ARBA" id="ARBA00004340"/>
    </source>
</evidence>
<reference evidence="5" key="1">
    <citation type="submission" date="2021-06" db="EMBL/GenBank/DDBJ databases">
        <title>Genome Sequence of Mortierella hyaline Strain SCG-10, a Cold-Adapted, Nitrate-Reducing Fungus Isolated from Soil in Minnesota, USA.</title>
        <authorList>
            <person name="Aldossari N."/>
        </authorList>
    </citation>
    <scope>NUCLEOTIDE SEQUENCE</scope>
    <source>
        <strain evidence="5">SCG-10</strain>
    </source>
</reference>
<organism evidence="5 6">
    <name type="scientific">Linnemannia hyalina</name>
    <dbReference type="NCBI Taxonomy" id="64524"/>
    <lineage>
        <taxon>Eukaryota</taxon>
        <taxon>Fungi</taxon>
        <taxon>Fungi incertae sedis</taxon>
        <taxon>Mucoromycota</taxon>
        <taxon>Mortierellomycotina</taxon>
        <taxon>Mortierellomycetes</taxon>
        <taxon>Mortierellales</taxon>
        <taxon>Mortierellaceae</taxon>
        <taxon>Linnemannia</taxon>
    </lineage>
</organism>
<dbReference type="GO" id="GO:0005576">
    <property type="term" value="C:extracellular region"/>
    <property type="evidence" value="ECO:0007669"/>
    <property type="project" value="UniProtKB-SubCell"/>
</dbReference>
<keyword evidence="6" id="KW-1185">Reference proteome</keyword>
<dbReference type="Proteomes" id="UP000707451">
    <property type="component" value="Unassembled WGS sequence"/>
</dbReference>
<evidence type="ECO:0000313" key="5">
    <source>
        <dbReference type="EMBL" id="KAG9072220.1"/>
    </source>
</evidence>
<comment type="caution">
    <text evidence="5">The sequence shown here is derived from an EMBL/GenBank/DDBJ whole genome shotgun (WGS) entry which is preliminary data.</text>
</comment>
<feature type="domain" description="Crinkler effector protein N-terminal" evidence="4">
    <location>
        <begin position="6"/>
        <end position="100"/>
    </location>
</feature>
<evidence type="ECO:0000313" key="6">
    <source>
        <dbReference type="Proteomes" id="UP000707451"/>
    </source>
</evidence>
<dbReference type="Pfam" id="PF20147">
    <property type="entry name" value="Crinkler"/>
    <property type="match status" value="1"/>
</dbReference>
<evidence type="ECO:0000259" key="4">
    <source>
        <dbReference type="Pfam" id="PF20147"/>
    </source>
</evidence>
<evidence type="ECO:0000256" key="2">
    <source>
        <dbReference type="ARBA" id="ARBA00004613"/>
    </source>
</evidence>
<evidence type="ECO:0000256" key="3">
    <source>
        <dbReference type="ARBA" id="ARBA00022525"/>
    </source>
</evidence>
<protein>
    <recommendedName>
        <fullName evidence="4">Crinkler effector protein N-terminal domain-containing protein</fullName>
    </recommendedName>
</protein>
<sequence length="663" mass="75006">MSNNLLNLFCLVDGELQSNAFPVKATPTDTIDDLRCQTGYRHALQDLTLWRVSIPVVAANKHNPIVRNEVESSTELHPTDDVSDVFPDKPPMKTIHIMVQRPPQVHAPVPARPSTPQLKSIPKDRLEQEWKSFSMTSSIALPPTPSVDPMEAEAFQNEELGPFFKRTLPHGETARDIKLVMLGLELDKLARTSDGETLHSIVEDDMGKYSDCRVVAMVAPSGSGKTATVVDLASKHFVIYCVCCIPSSTISPGFKDPNFITLAEDIESMYRAVIHRNQGRSQDAKDIDFEVKALAGERVKLEFLSRLLFLQHLLDNNLALEPLQFFREQTTKGALTTGDLVYKLKEYDYNTIQAMLSKVQDKLQSILVSKRLGLVIALDEAQVAVTGILSEKLFSPSALINRDALFDSKEPCDGINLVHSIWCITVIAGVQTHLENVVFLPKAYLDNDGFIKSLEKAMMAYVTTLARGFCVGSPAFDPEEFVVLRDEAAERRDFLHDLKTEMPKGTKWADEVIESIEETVINGGFDEARVEQWPEDKVLQRRYQKFEYGRQERGKADRLASWSYEKYRYYLHLCKGRSLVTGMKVTLPRKLDIDRNIDTDKYDFDTILLMENEINVAKKSMSEFKDSSAFRLSKESFKPKWAVKILRADLWKLIEDTNATKDE</sequence>
<accession>A0A9P8BXP7</accession>
<dbReference type="AlphaFoldDB" id="A0A9P8BXP7"/>
<dbReference type="EMBL" id="JAHRHY010000002">
    <property type="protein sequence ID" value="KAG9072220.1"/>
    <property type="molecule type" value="Genomic_DNA"/>
</dbReference>
<keyword evidence="3" id="KW-0964">Secreted</keyword>
<comment type="subcellular location">
    <subcellularLocation>
        <location evidence="1">Host cell</location>
    </subcellularLocation>
    <subcellularLocation>
        <location evidence="2">Secreted</location>
    </subcellularLocation>
</comment>
<proteinExistence type="predicted"/>
<dbReference type="GO" id="GO:0043657">
    <property type="term" value="C:host cell"/>
    <property type="evidence" value="ECO:0007669"/>
    <property type="project" value="UniProtKB-SubCell"/>
</dbReference>